<feature type="chain" id="PRO_5026736223" description="Endonuclease/exonuclease/phosphatase family domain-containing protein 1" evidence="2">
    <location>
        <begin position="30"/>
        <end position="561"/>
    </location>
</feature>
<comment type="caution">
    <text evidence="3">The sequence shown here is derived from an EMBL/GenBank/DDBJ whole genome shotgun (WGS) entry which is preliminary data.</text>
</comment>
<dbReference type="InterPro" id="IPR036691">
    <property type="entry name" value="Endo/exonu/phosph_ase_sf"/>
</dbReference>
<evidence type="ECO:0008006" key="5">
    <source>
        <dbReference type="Google" id="ProtNLM"/>
    </source>
</evidence>
<proteinExistence type="predicted"/>
<dbReference type="Gene3D" id="1.10.150.280">
    <property type="entry name" value="AF1531-like domain"/>
    <property type="match status" value="1"/>
</dbReference>
<dbReference type="PANTHER" id="PTHR21180">
    <property type="entry name" value="ENDONUCLEASE/EXONUCLEASE/PHOSPHATASE FAMILY DOMAIN-CONTAINING PROTEIN 1"/>
    <property type="match status" value="1"/>
</dbReference>
<feature type="region of interest" description="Disordered" evidence="1">
    <location>
        <begin position="211"/>
        <end position="230"/>
    </location>
</feature>
<keyword evidence="2" id="KW-0732">Signal</keyword>
<dbReference type="Gene3D" id="1.10.150.320">
    <property type="entry name" value="Photosystem II 12 kDa extrinsic protein"/>
    <property type="match status" value="1"/>
</dbReference>
<dbReference type="Proteomes" id="UP000502823">
    <property type="component" value="Unassembled WGS sequence"/>
</dbReference>
<dbReference type="AlphaFoldDB" id="A0A6L2PLW5"/>
<dbReference type="InParanoid" id="A0A6L2PLW5"/>
<accession>A0A6L2PLW5</accession>
<sequence length="561" mass="61746">MMYVKQKQTRLANIRNLLILHFIIQTVLQVDQLNVNTASEEELMTLPGITRNIAQNIVEYRQAIGRFKKVEDLAVVSGIGADKLDVIRPEICVSRRRNVSCASSRAQSVDSLPNSELNNYSRLGIKGSPHLQSRVVNVNTASVFELMTVHGLNQELAANVVHYREKKGPFHKIEDLIKVNGINQLRLGALRPHLMVGNAPDGAPGNTLSNGAVISTPSQNSSQHMNGKPLGTRKVASPLLKNTSANGFLPGNDIFELLSAYSQRPILEDDFHGQRNGKLALRIATWNLQEFTLEKAENPGVKEVICRTILENSFSVIAVQEIVDAASLKQICDELNCPTLRRVIDWKDNEREWRFALPQDYSSQCKGSPSLGFLYDSSYQVELTTMKELCGTGPLPSTAPKVEALLASFKVEGLRISLLNLYVQSGDISSIKDVLQGHVRQTDMLIILGDFTGLSQSEGESGISKLQYKSVIPVSSNSHCCSSDTQTSHYSDNILLNSEAQLQFTGVSGVVVKGLNHLAIPRGWMWGGPASEHCPVWCEVYTTPVLEEEALPNGNGMHHSE</sequence>
<evidence type="ECO:0000313" key="3">
    <source>
        <dbReference type="EMBL" id="GFG33334.1"/>
    </source>
</evidence>
<feature type="signal peptide" evidence="2">
    <location>
        <begin position="1"/>
        <end position="29"/>
    </location>
</feature>
<dbReference type="SUPFAM" id="SSF56219">
    <property type="entry name" value="DNase I-like"/>
    <property type="match status" value="1"/>
</dbReference>
<dbReference type="GO" id="GO:0005886">
    <property type="term" value="C:plasma membrane"/>
    <property type="evidence" value="ECO:0007669"/>
    <property type="project" value="TreeGrafter"/>
</dbReference>
<organism evidence="3 4">
    <name type="scientific">Coptotermes formosanus</name>
    <name type="common">Formosan subterranean termite</name>
    <dbReference type="NCBI Taxonomy" id="36987"/>
    <lineage>
        <taxon>Eukaryota</taxon>
        <taxon>Metazoa</taxon>
        <taxon>Ecdysozoa</taxon>
        <taxon>Arthropoda</taxon>
        <taxon>Hexapoda</taxon>
        <taxon>Insecta</taxon>
        <taxon>Pterygota</taxon>
        <taxon>Neoptera</taxon>
        <taxon>Polyneoptera</taxon>
        <taxon>Dictyoptera</taxon>
        <taxon>Blattodea</taxon>
        <taxon>Blattoidea</taxon>
        <taxon>Termitoidae</taxon>
        <taxon>Rhinotermitidae</taxon>
        <taxon>Coptotermes</taxon>
    </lineage>
</organism>
<dbReference type="EMBL" id="BLKM01000426">
    <property type="protein sequence ID" value="GFG33334.1"/>
    <property type="molecule type" value="Genomic_DNA"/>
</dbReference>
<dbReference type="InterPro" id="IPR010994">
    <property type="entry name" value="RuvA_2-like"/>
</dbReference>
<reference evidence="4" key="1">
    <citation type="submission" date="2020-01" db="EMBL/GenBank/DDBJ databases">
        <title>Draft genome sequence of the Termite Coptotermes fromosanus.</title>
        <authorList>
            <person name="Itakura S."/>
            <person name="Yosikawa Y."/>
            <person name="Umezawa K."/>
        </authorList>
    </citation>
    <scope>NUCLEOTIDE SEQUENCE [LARGE SCALE GENOMIC DNA]</scope>
</reference>
<protein>
    <recommendedName>
        <fullName evidence="5">Endonuclease/exonuclease/phosphatase family domain-containing protein 1</fullName>
    </recommendedName>
</protein>
<dbReference type="InterPro" id="IPR051675">
    <property type="entry name" value="Endo/Exo/Phosphatase_dom_1"/>
</dbReference>
<name>A0A6L2PLW5_COPFO</name>
<dbReference type="PANTHER" id="PTHR21180:SF32">
    <property type="entry name" value="ENDONUCLEASE_EXONUCLEASE_PHOSPHATASE FAMILY DOMAIN-CONTAINING PROTEIN 1"/>
    <property type="match status" value="1"/>
</dbReference>
<keyword evidence="4" id="KW-1185">Reference proteome</keyword>
<evidence type="ECO:0000256" key="2">
    <source>
        <dbReference type="SAM" id="SignalP"/>
    </source>
</evidence>
<dbReference type="Gene3D" id="3.60.10.10">
    <property type="entry name" value="Endonuclease/exonuclease/phosphatase"/>
    <property type="match status" value="1"/>
</dbReference>
<gene>
    <name evidence="3" type="ORF">Cfor_01811</name>
</gene>
<dbReference type="SUPFAM" id="SSF47781">
    <property type="entry name" value="RuvA domain 2-like"/>
    <property type="match status" value="2"/>
</dbReference>
<dbReference type="OrthoDB" id="6237065at2759"/>
<dbReference type="Pfam" id="PF12836">
    <property type="entry name" value="HHH_3"/>
    <property type="match status" value="2"/>
</dbReference>
<feature type="compositionally biased region" description="Polar residues" evidence="1">
    <location>
        <begin position="211"/>
        <end position="225"/>
    </location>
</feature>
<evidence type="ECO:0000313" key="4">
    <source>
        <dbReference type="Proteomes" id="UP000502823"/>
    </source>
</evidence>
<evidence type="ECO:0000256" key="1">
    <source>
        <dbReference type="SAM" id="MobiDB-lite"/>
    </source>
</evidence>